<feature type="region of interest" description="Disordered" evidence="1">
    <location>
        <begin position="34"/>
        <end position="159"/>
    </location>
</feature>
<dbReference type="AlphaFoldDB" id="A0A371D0J1"/>
<reference evidence="2 3" key="1">
    <citation type="journal article" date="2018" name="Biotechnol. Biofuels">
        <title>Integrative visual omics of the white-rot fungus Polyporus brumalis exposes the biotechnological potential of its oxidative enzymes for delignifying raw plant biomass.</title>
        <authorList>
            <person name="Miyauchi S."/>
            <person name="Rancon A."/>
            <person name="Drula E."/>
            <person name="Hage H."/>
            <person name="Chaduli D."/>
            <person name="Favel A."/>
            <person name="Grisel S."/>
            <person name="Henrissat B."/>
            <person name="Herpoel-Gimbert I."/>
            <person name="Ruiz-Duenas F.J."/>
            <person name="Chevret D."/>
            <person name="Hainaut M."/>
            <person name="Lin J."/>
            <person name="Wang M."/>
            <person name="Pangilinan J."/>
            <person name="Lipzen A."/>
            <person name="Lesage-Meessen L."/>
            <person name="Navarro D."/>
            <person name="Riley R."/>
            <person name="Grigoriev I.V."/>
            <person name="Zhou S."/>
            <person name="Raouche S."/>
            <person name="Rosso M.N."/>
        </authorList>
    </citation>
    <scope>NUCLEOTIDE SEQUENCE [LARGE SCALE GENOMIC DNA]</scope>
    <source>
        <strain evidence="2 3">BRFM 1820</strain>
    </source>
</reference>
<evidence type="ECO:0000313" key="3">
    <source>
        <dbReference type="Proteomes" id="UP000256964"/>
    </source>
</evidence>
<organism evidence="2 3">
    <name type="scientific">Lentinus brumalis</name>
    <dbReference type="NCBI Taxonomy" id="2498619"/>
    <lineage>
        <taxon>Eukaryota</taxon>
        <taxon>Fungi</taxon>
        <taxon>Dikarya</taxon>
        <taxon>Basidiomycota</taxon>
        <taxon>Agaricomycotina</taxon>
        <taxon>Agaricomycetes</taxon>
        <taxon>Polyporales</taxon>
        <taxon>Polyporaceae</taxon>
        <taxon>Lentinus</taxon>
    </lineage>
</organism>
<dbReference type="EMBL" id="KZ857431">
    <property type="protein sequence ID" value="RDX46025.1"/>
    <property type="molecule type" value="Genomic_DNA"/>
</dbReference>
<gene>
    <name evidence="2" type="ORF">OH76DRAFT_906677</name>
</gene>
<protein>
    <submittedName>
        <fullName evidence="2">Uncharacterized protein</fullName>
    </submittedName>
</protein>
<proteinExistence type="predicted"/>
<dbReference type="Proteomes" id="UP000256964">
    <property type="component" value="Unassembled WGS sequence"/>
</dbReference>
<dbReference type="OrthoDB" id="10601749at2759"/>
<evidence type="ECO:0000313" key="2">
    <source>
        <dbReference type="EMBL" id="RDX46025.1"/>
    </source>
</evidence>
<evidence type="ECO:0000256" key="1">
    <source>
        <dbReference type="SAM" id="MobiDB-lite"/>
    </source>
</evidence>
<accession>A0A371D0J1</accession>
<keyword evidence="3" id="KW-1185">Reference proteome</keyword>
<sequence length="159" mass="17572">MSVSSSALFSKLVGKTARGSRLVQSIETVCVRRRSDVTSPPDGRDRPWLHGLLTSKAPPTRTPILAVGVPTSVSQHDKNKHAHLPSDRYLSRGPRRGMRQDRCPFLGIGKTYLFRDPPSPSKTRADEPLNPHSLSPSLQEAVRSSPSDSRRNRRQSSPT</sequence>
<name>A0A371D0J1_9APHY</name>